<reference evidence="1" key="1">
    <citation type="journal article" date="2015" name="Nature">
        <title>Complex archaea that bridge the gap between prokaryotes and eukaryotes.</title>
        <authorList>
            <person name="Spang A."/>
            <person name="Saw J.H."/>
            <person name="Jorgensen S.L."/>
            <person name="Zaremba-Niedzwiedzka K."/>
            <person name="Martijn J."/>
            <person name="Lind A.E."/>
            <person name="van Eijk R."/>
            <person name="Schleper C."/>
            <person name="Guy L."/>
            <person name="Ettema T.J."/>
        </authorList>
    </citation>
    <scope>NUCLEOTIDE SEQUENCE</scope>
</reference>
<organism evidence="1">
    <name type="scientific">marine sediment metagenome</name>
    <dbReference type="NCBI Taxonomy" id="412755"/>
    <lineage>
        <taxon>unclassified sequences</taxon>
        <taxon>metagenomes</taxon>
        <taxon>ecological metagenomes</taxon>
    </lineage>
</organism>
<sequence>MIADYLFTKKNIQSIIVMKDDNAAKEFISNKFLTSVVQYIDDEISLEEETSFISNLVKLE</sequence>
<name>A0A0F9MK16_9ZZZZ</name>
<protein>
    <submittedName>
        <fullName evidence="1">Uncharacterized protein</fullName>
    </submittedName>
</protein>
<dbReference type="EMBL" id="LAZR01004537">
    <property type="protein sequence ID" value="KKN07710.1"/>
    <property type="molecule type" value="Genomic_DNA"/>
</dbReference>
<evidence type="ECO:0000313" key="1">
    <source>
        <dbReference type="EMBL" id="KKN07710.1"/>
    </source>
</evidence>
<comment type="caution">
    <text evidence="1">The sequence shown here is derived from an EMBL/GenBank/DDBJ whole genome shotgun (WGS) entry which is preliminary data.</text>
</comment>
<gene>
    <name evidence="1" type="ORF">LCGC14_1064130</name>
</gene>
<proteinExistence type="predicted"/>
<feature type="non-terminal residue" evidence="1">
    <location>
        <position position="60"/>
    </location>
</feature>
<accession>A0A0F9MK16</accession>
<dbReference type="AlphaFoldDB" id="A0A0F9MK16"/>